<evidence type="ECO:0000259" key="3">
    <source>
        <dbReference type="PROSITE" id="PS51186"/>
    </source>
</evidence>
<accession>A0A316RI40</accession>
<comment type="caution">
    <text evidence="4">The sequence shown here is derived from an EMBL/GenBank/DDBJ whole genome shotgun (WGS) entry which is preliminary data.</text>
</comment>
<dbReference type="PANTHER" id="PTHR43800:SF1">
    <property type="entry name" value="PEPTIDYL-LYSINE N-ACETYLTRANSFERASE YJAB"/>
    <property type="match status" value="1"/>
</dbReference>
<reference evidence="4 5" key="1">
    <citation type="journal article" date="2018" name="Nat. Biotechnol.">
        <title>A standardized bacterial taxonomy based on genome phylogeny substantially revises the tree of life.</title>
        <authorList>
            <person name="Parks D.H."/>
            <person name="Chuvochina M."/>
            <person name="Waite D.W."/>
            <person name="Rinke C."/>
            <person name="Skarshewski A."/>
            <person name="Chaumeil P.A."/>
            <person name="Hugenholtz P."/>
        </authorList>
    </citation>
    <scope>NUCLEOTIDE SEQUENCE [LARGE SCALE GENOMIC DNA]</scope>
    <source>
        <strain evidence="4">UBA11482</strain>
    </source>
</reference>
<dbReference type="Proteomes" id="UP000262954">
    <property type="component" value="Unassembled WGS sequence"/>
</dbReference>
<dbReference type="CDD" id="cd04301">
    <property type="entry name" value="NAT_SF"/>
    <property type="match status" value="1"/>
</dbReference>
<dbReference type="InterPro" id="IPR000182">
    <property type="entry name" value="GNAT_dom"/>
</dbReference>
<gene>
    <name evidence="4" type="ORF">DDY73_07425</name>
</gene>
<evidence type="ECO:0000256" key="2">
    <source>
        <dbReference type="ARBA" id="ARBA00023315"/>
    </source>
</evidence>
<name>A0A316RI40_9BACT</name>
<keyword evidence="2" id="KW-0012">Acyltransferase</keyword>
<dbReference type="Gene3D" id="3.40.630.30">
    <property type="match status" value="1"/>
</dbReference>
<dbReference type="PROSITE" id="PS51186">
    <property type="entry name" value="GNAT"/>
    <property type="match status" value="1"/>
</dbReference>
<evidence type="ECO:0000313" key="5">
    <source>
        <dbReference type="Proteomes" id="UP000262954"/>
    </source>
</evidence>
<dbReference type="AlphaFoldDB" id="A0A316RI40"/>
<evidence type="ECO:0000313" key="4">
    <source>
        <dbReference type="EMBL" id="HBJ08823.1"/>
    </source>
</evidence>
<feature type="domain" description="N-acetyltransferase" evidence="3">
    <location>
        <begin position="1"/>
        <end position="140"/>
    </location>
</feature>
<evidence type="ECO:0000256" key="1">
    <source>
        <dbReference type="ARBA" id="ARBA00022679"/>
    </source>
</evidence>
<proteinExistence type="predicted"/>
<dbReference type="PANTHER" id="PTHR43800">
    <property type="entry name" value="PEPTIDYL-LYSINE N-ACETYLTRANSFERASE YJAB"/>
    <property type="match status" value="1"/>
</dbReference>
<dbReference type="GO" id="GO:0016747">
    <property type="term" value="F:acyltransferase activity, transferring groups other than amino-acyl groups"/>
    <property type="evidence" value="ECO:0007669"/>
    <property type="project" value="InterPro"/>
</dbReference>
<dbReference type="RefSeq" id="WP_418729104.1">
    <property type="nucleotide sequence ID" value="NZ_DBFJMN010000302.1"/>
</dbReference>
<protein>
    <submittedName>
        <fullName evidence="4">GNAT family N-acetyltransferase</fullName>
    </submittedName>
</protein>
<dbReference type="InterPro" id="IPR016181">
    <property type="entry name" value="Acyl_CoA_acyltransferase"/>
</dbReference>
<organism evidence="4 5">
    <name type="scientific">Coprobacter fastidiosus</name>
    <dbReference type="NCBI Taxonomy" id="1099853"/>
    <lineage>
        <taxon>Bacteria</taxon>
        <taxon>Pseudomonadati</taxon>
        <taxon>Bacteroidota</taxon>
        <taxon>Bacteroidia</taxon>
        <taxon>Bacteroidales</taxon>
        <taxon>Barnesiellaceae</taxon>
        <taxon>Coprobacter</taxon>
    </lineage>
</organism>
<sequence>MEIEKLQYLSDEILDELLIVWEKSVRSSHHFLKEEDIEYFRPLIRNQYFPAVELFVIRNEIRQIVAFMGLSDDMLEMLFVLPEEQGSGYGKGLVDYAINKCNIYKVDVNEDNEQAYQFYLHMGYEVIGRDEYDSSGKPFPILHLQQPSNR</sequence>
<dbReference type="Pfam" id="PF13508">
    <property type="entry name" value="Acetyltransf_7"/>
    <property type="match status" value="1"/>
</dbReference>
<keyword evidence="1 4" id="KW-0808">Transferase</keyword>
<dbReference type="SUPFAM" id="SSF55729">
    <property type="entry name" value="Acyl-CoA N-acyltransferases (Nat)"/>
    <property type="match status" value="1"/>
</dbReference>
<dbReference type="EMBL" id="DNWC01000095">
    <property type="protein sequence ID" value="HBJ08823.1"/>
    <property type="molecule type" value="Genomic_DNA"/>
</dbReference>